<accession>A0A1H3EUV7</accession>
<keyword evidence="3" id="KW-1185">Reference proteome</keyword>
<dbReference type="Pfam" id="PF13468">
    <property type="entry name" value="Glyoxalase_3"/>
    <property type="match status" value="1"/>
</dbReference>
<evidence type="ECO:0000313" key="3">
    <source>
        <dbReference type="Proteomes" id="UP000199079"/>
    </source>
</evidence>
<dbReference type="OrthoDB" id="266164at2157"/>
<protein>
    <submittedName>
        <fullName evidence="2">Glyoxalase-like domain-containing protein</fullName>
    </submittedName>
</protein>
<sequence>MDLRIDHVTIAGRDLEQLTAAFTAAGLPAEYGGTHSNGVTEMSIVGFRDGSYLELVSTVEPGLESPWWDEPIRRNGGPCAWAVGVDDIAAATSTVRDRGIAVDGPAAYERRREDGVLVEWDLTFLGDGDPGSLLPFLISDRTPRNRRVRPTGDLASAPVSGVDVVIVGVSDLAAAVDRLRTGLDLDAPVRGSVEQLHADVAVFEDAPVALASPRDDGWLAERLATFGPLPVAYLLGSDPGVTDRFDDLETGSMAGRRVDWLPLTDPVGRRYLGLVGHAAEAGT</sequence>
<proteinExistence type="predicted"/>
<dbReference type="PANTHER" id="PTHR40265">
    <property type="entry name" value="BLL2707 PROTEIN"/>
    <property type="match status" value="1"/>
</dbReference>
<reference evidence="3" key="1">
    <citation type="submission" date="2016-10" db="EMBL/GenBank/DDBJ databases">
        <authorList>
            <person name="Varghese N."/>
            <person name="Submissions S."/>
        </authorList>
    </citation>
    <scope>NUCLEOTIDE SEQUENCE [LARGE SCALE GENOMIC DNA]</scope>
    <source>
        <strain evidence="3">DC30,IBRC 10041,KCTC 4046</strain>
    </source>
</reference>
<dbReference type="AlphaFoldDB" id="A0A1H3EUV7"/>
<dbReference type="InterPro" id="IPR029068">
    <property type="entry name" value="Glyas_Bleomycin-R_OHBP_Dase"/>
</dbReference>
<dbReference type="PANTHER" id="PTHR40265:SF1">
    <property type="entry name" value="GLYOXALASE-LIKE DOMAIN-CONTAINING PROTEIN"/>
    <property type="match status" value="1"/>
</dbReference>
<evidence type="ECO:0000313" key="2">
    <source>
        <dbReference type="EMBL" id="SDX82516.1"/>
    </source>
</evidence>
<dbReference type="InterPro" id="IPR025870">
    <property type="entry name" value="Glyoxalase-like_dom"/>
</dbReference>
<gene>
    <name evidence="2" type="ORF">SAMN05216564_101609</name>
</gene>
<feature type="domain" description="Glyoxalase-like" evidence="1">
    <location>
        <begin position="5"/>
        <end position="172"/>
    </location>
</feature>
<dbReference type="Proteomes" id="UP000199079">
    <property type="component" value="Unassembled WGS sequence"/>
</dbReference>
<dbReference type="SUPFAM" id="SSF54593">
    <property type="entry name" value="Glyoxalase/Bleomycin resistance protein/Dihydroxybiphenyl dioxygenase"/>
    <property type="match status" value="1"/>
</dbReference>
<dbReference type="GeneID" id="43839793"/>
<dbReference type="RefSeq" id="WP_021074893.1">
    <property type="nucleotide sequence ID" value="NZ_FNPC01000001.1"/>
</dbReference>
<name>A0A1H3EUV7_9EURY</name>
<dbReference type="EMBL" id="FNPC01000001">
    <property type="protein sequence ID" value="SDX82516.1"/>
    <property type="molecule type" value="Genomic_DNA"/>
</dbReference>
<organism evidence="2 3">
    <name type="scientific">Halopenitus persicus</name>
    <dbReference type="NCBI Taxonomy" id="1048396"/>
    <lineage>
        <taxon>Archaea</taxon>
        <taxon>Methanobacteriati</taxon>
        <taxon>Methanobacteriota</taxon>
        <taxon>Stenosarchaea group</taxon>
        <taxon>Halobacteria</taxon>
        <taxon>Halobacteriales</taxon>
        <taxon>Haloferacaceae</taxon>
        <taxon>Halopenitus</taxon>
    </lineage>
</organism>
<dbReference type="Gene3D" id="3.10.180.10">
    <property type="entry name" value="2,3-Dihydroxybiphenyl 1,2-Dioxygenase, domain 1"/>
    <property type="match status" value="1"/>
</dbReference>
<evidence type="ECO:0000259" key="1">
    <source>
        <dbReference type="Pfam" id="PF13468"/>
    </source>
</evidence>